<organism evidence="3">
    <name type="scientific">uncultured Frankineae bacterium</name>
    <dbReference type="NCBI Taxonomy" id="437475"/>
    <lineage>
        <taxon>Bacteria</taxon>
        <taxon>Bacillati</taxon>
        <taxon>Actinomycetota</taxon>
        <taxon>Actinomycetes</taxon>
        <taxon>Frankiales</taxon>
        <taxon>environmental samples</taxon>
    </lineage>
</organism>
<gene>
    <name evidence="3" type="ORF">AVDCRST_MAG07-325</name>
</gene>
<evidence type="ECO:0000259" key="2">
    <source>
        <dbReference type="Pfam" id="PF16078"/>
    </source>
</evidence>
<evidence type="ECO:0000256" key="1">
    <source>
        <dbReference type="SAM" id="MobiDB-lite"/>
    </source>
</evidence>
<proteinExistence type="predicted"/>
<reference evidence="3" key="1">
    <citation type="submission" date="2020-02" db="EMBL/GenBank/DDBJ databases">
        <authorList>
            <person name="Meier V. D."/>
        </authorList>
    </citation>
    <scope>NUCLEOTIDE SEQUENCE</scope>
    <source>
        <strain evidence="3">AVDCRST_MAG07</strain>
    </source>
</reference>
<feature type="domain" description="2-oxoglutarate dehydrogenase E1 component N-terminal" evidence="2">
    <location>
        <begin position="11"/>
        <end position="46"/>
    </location>
</feature>
<dbReference type="AlphaFoldDB" id="A0A6J4KMC4"/>
<name>A0A6J4KMC4_9ACTN</name>
<feature type="region of interest" description="Disordered" evidence="1">
    <location>
        <begin position="38"/>
        <end position="77"/>
    </location>
</feature>
<dbReference type="InterPro" id="IPR032106">
    <property type="entry name" value="2-oxogl_dehyd_N"/>
</dbReference>
<protein>
    <recommendedName>
        <fullName evidence="2">2-oxoglutarate dehydrogenase E1 component N-terminal domain-containing protein</fullName>
    </recommendedName>
</protein>
<feature type="non-terminal residue" evidence="3">
    <location>
        <position position="77"/>
    </location>
</feature>
<accession>A0A6J4KMC4</accession>
<dbReference type="EMBL" id="CADCUB010000020">
    <property type="protein sequence ID" value="CAA9308910.1"/>
    <property type="molecule type" value="Genomic_DNA"/>
</dbReference>
<dbReference type="Pfam" id="PF16078">
    <property type="entry name" value="2-oxogl_dehyd_N"/>
    <property type="match status" value="1"/>
</dbReference>
<evidence type="ECO:0000313" key="3">
    <source>
        <dbReference type="EMBL" id="CAA9308910.1"/>
    </source>
</evidence>
<sequence length="77" mass="8045">MSTQPGQQTDFGANEWLVYEIHQQYLKDPDSVSDAWREFLSDYSPGEGAAGGTATATPAPPAAPNGRAPQADAPAPA</sequence>